<feature type="transmembrane region" description="Helical" evidence="10">
    <location>
        <begin position="59"/>
        <end position="77"/>
    </location>
</feature>
<evidence type="ECO:0000256" key="9">
    <source>
        <dbReference type="SAM" id="MobiDB-lite"/>
    </source>
</evidence>
<evidence type="ECO:0000256" key="4">
    <source>
        <dbReference type="ARBA" id="ARBA00022821"/>
    </source>
</evidence>
<name>A0AAD7KZ05_QUISA</name>
<feature type="transmembrane region" description="Helical" evidence="10">
    <location>
        <begin position="144"/>
        <end position="168"/>
    </location>
</feature>
<evidence type="ECO:0000313" key="12">
    <source>
        <dbReference type="Proteomes" id="UP001163823"/>
    </source>
</evidence>
<keyword evidence="5 8" id="KW-1133">Transmembrane helix</keyword>
<dbReference type="EMBL" id="JARAOO010000012">
    <property type="protein sequence ID" value="KAJ7948378.1"/>
    <property type="molecule type" value="Genomic_DNA"/>
</dbReference>
<evidence type="ECO:0000313" key="11">
    <source>
        <dbReference type="EMBL" id="KAJ7948378.1"/>
    </source>
</evidence>
<gene>
    <name evidence="8" type="primary">MLO</name>
    <name evidence="11" type="ORF">O6P43_028863</name>
</gene>
<feature type="compositionally biased region" description="Polar residues" evidence="9">
    <location>
        <begin position="446"/>
        <end position="468"/>
    </location>
</feature>
<feature type="transmembrane region" description="Helical" evidence="10">
    <location>
        <begin position="14"/>
        <end position="38"/>
    </location>
</feature>
<feature type="transmembrane region" description="Helical" evidence="10">
    <location>
        <begin position="274"/>
        <end position="295"/>
    </location>
</feature>
<evidence type="ECO:0000256" key="8">
    <source>
        <dbReference type="RuleBase" id="RU280816"/>
    </source>
</evidence>
<dbReference type="AlphaFoldDB" id="A0AAD7KZ05"/>
<evidence type="ECO:0000256" key="3">
    <source>
        <dbReference type="ARBA" id="ARBA00022692"/>
    </source>
</evidence>
<evidence type="ECO:0000256" key="6">
    <source>
        <dbReference type="ARBA" id="ARBA00023136"/>
    </source>
</evidence>
<keyword evidence="7 8" id="KW-0568">Pathogenesis-related protein</keyword>
<feature type="transmembrane region" description="Helical" evidence="10">
    <location>
        <begin position="368"/>
        <end position="393"/>
    </location>
</feature>
<keyword evidence="12" id="KW-1185">Reference proteome</keyword>
<dbReference type="GO" id="GO:0016020">
    <property type="term" value="C:membrane"/>
    <property type="evidence" value="ECO:0007669"/>
    <property type="project" value="UniProtKB-SubCell"/>
</dbReference>
<proteinExistence type="inferred from homology"/>
<protein>
    <recommendedName>
        <fullName evidence="8">MLO-like protein</fullName>
    </recommendedName>
</protein>
<comment type="caution">
    <text evidence="11">The sequence shown here is derived from an EMBL/GenBank/DDBJ whole genome shotgun (WGS) entry which is preliminary data.</text>
</comment>
<dbReference type="PANTHER" id="PTHR31942">
    <property type="entry name" value="MLO-LIKE PROTEIN 1"/>
    <property type="match status" value="1"/>
</dbReference>
<evidence type="ECO:0000256" key="7">
    <source>
        <dbReference type="ARBA" id="ARBA00023265"/>
    </source>
</evidence>
<organism evidence="11 12">
    <name type="scientific">Quillaja saponaria</name>
    <name type="common">Soap bark tree</name>
    <dbReference type="NCBI Taxonomy" id="32244"/>
    <lineage>
        <taxon>Eukaryota</taxon>
        <taxon>Viridiplantae</taxon>
        <taxon>Streptophyta</taxon>
        <taxon>Embryophyta</taxon>
        <taxon>Tracheophyta</taxon>
        <taxon>Spermatophyta</taxon>
        <taxon>Magnoliopsida</taxon>
        <taxon>eudicotyledons</taxon>
        <taxon>Gunneridae</taxon>
        <taxon>Pentapetalae</taxon>
        <taxon>rosids</taxon>
        <taxon>fabids</taxon>
        <taxon>Fabales</taxon>
        <taxon>Quillajaceae</taxon>
        <taxon>Quillaja</taxon>
    </lineage>
</organism>
<feature type="transmembrane region" description="Helical" evidence="10">
    <location>
        <begin position="249"/>
        <end position="268"/>
    </location>
</feature>
<evidence type="ECO:0000256" key="5">
    <source>
        <dbReference type="ARBA" id="ARBA00022989"/>
    </source>
</evidence>
<accession>A0AAD7KZ05</accession>
<feature type="transmembrane region" description="Helical" evidence="10">
    <location>
        <begin position="329"/>
        <end position="353"/>
    </location>
</feature>
<dbReference type="KEGG" id="qsa:O6P43_028863"/>
<keyword evidence="3 8" id="KW-0812">Transmembrane</keyword>
<dbReference type="GO" id="GO:0005516">
    <property type="term" value="F:calmodulin binding"/>
    <property type="evidence" value="ECO:0007669"/>
    <property type="project" value="UniProtKB-KW"/>
</dbReference>
<evidence type="ECO:0000256" key="2">
    <source>
        <dbReference type="ARBA" id="ARBA00006574"/>
    </source>
</evidence>
<dbReference type="Pfam" id="PF03094">
    <property type="entry name" value="Mlo"/>
    <property type="match status" value="1"/>
</dbReference>
<keyword evidence="4 8" id="KW-0611">Plant defense</keyword>
<comment type="similarity">
    <text evidence="2 8">Belongs to the MLO family.</text>
</comment>
<sequence>MDGGTGSLEETPTWAVSIVCLLIFIVSFIIEAGLHHLTEFLRKRKRKYLNKALVRIKKEIMNFGFVSLLLTISEAPISKICITQAMASSFLPCKDPVEIVEPASSSATKVSASESNETLNYTITDDIDFCEAKGMVALVSRDGILQLNIFISVLAVFHIMYCIITMWLGMTKMRRWRRWEEETQTLEYQIANDPRRFQFTGQTSIGKRHLKFWSNHPPLLWLANFASGSDFNFQKFLVRAFDDDFQKIVGIRFWIWILFILFMFLTAHEFYNHYWLPFIPLGITLLVGAKLQVIITKMCVESSKENCVTRGTLLVKPNDNYFWFGRPDWLLHLLQFILVQNSFQLAFFIWTWYEYGLRSCFNRETEDIAIRIAMGIAVQFLCGYLTLPLYALVTQMGSSMKKAVFTDHVAQGLKNWHKKARHTISANRSTSSRHSTKRKLGRTLPRNKSTSSRHSTNSLQSDTSETSVYEIQNAPHPEYEHMPRLMSMIPPSTAEITEEEEQKDQKDHTCNHQTTCHSTPNVINIEEANPKIITRGTYDGEISFGSSWKHMESSRGIGEISSIVEEDDTDMLA</sequence>
<dbReference type="GO" id="GO:0006952">
    <property type="term" value="P:defense response"/>
    <property type="evidence" value="ECO:0007669"/>
    <property type="project" value="UniProtKB-KW"/>
</dbReference>
<evidence type="ECO:0000256" key="10">
    <source>
        <dbReference type="SAM" id="Phobius"/>
    </source>
</evidence>
<feature type="region of interest" description="Disordered" evidence="9">
    <location>
        <begin position="421"/>
        <end position="468"/>
    </location>
</feature>
<comment type="function">
    <text evidence="8">May be involved in modulation of pathogen defense and leaf cell death.</text>
</comment>
<dbReference type="Proteomes" id="UP001163823">
    <property type="component" value="Chromosome 12"/>
</dbReference>
<dbReference type="PANTHER" id="PTHR31942:SF57">
    <property type="entry name" value="MLO-LIKE PROTEIN"/>
    <property type="match status" value="1"/>
</dbReference>
<keyword evidence="6 8" id="KW-0472">Membrane</keyword>
<comment type="subcellular location">
    <subcellularLocation>
        <location evidence="1 8">Membrane</location>
        <topology evidence="1 8">Multi-pass membrane protein</topology>
    </subcellularLocation>
</comment>
<comment type="domain">
    <text evidence="8">The C-terminus contains a calmodulin-binding domain, which binds calmodulin in a calcium-dependent fashion.</text>
</comment>
<reference evidence="11" key="1">
    <citation type="journal article" date="2023" name="Science">
        <title>Elucidation of the pathway for biosynthesis of saponin adjuvants from the soapbark tree.</title>
        <authorList>
            <person name="Reed J."/>
            <person name="Orme A."/>
            <person name="El-Demerdash A."/>
            <person name="Owen C."/>
            <person name="Martin L.B.B."/>
            <person name="Misra R.C."/>
            <person name="Kikuchi S."/>
            <person name="Rejzek M."/>
            <person name="Martin A.C."/>
            <person name="Harkess A."/>
            <person name="Leebens-Mack J."/>
            <person name="Louveau T."/>
            <person name="Stephenson M.J."/>
            <person name="Osbourn A."/>
        </authorList>
    </citation>
    <scope>NUCLEOTIDE SEQUENCE</scope>
    <source>
        <strain evidence="11">S10</strain>
    </source>
</reference>
<keyword evidence="8" id="KW-0112">Calmodulin-binding</keyword>
<dbReference type="InterPro" id="IPR004326">
    <property type="entry name" value="Mlo"/>
</dbReference>
<evidence type="ECO:0000256" key="1">
    <source>
        <dbReference type="ARBA" id="ARBA00004141"/>
    </source>
</evidence>